<dbReference type="SUPFAM" id="SSF81324">
    <property type="entry name" value="Voltage-gated potassium channels"/>
    <property type="match status" value="1"/>
</dbReference>
<keyword evidence="16" id="KW-1185">Reference proteome</keyword>
<proteinExistence type="predicted"/>
<keyword evidence="9 12" id="KW-0472">Membrane</keyword>
<feature type="transmembrane region" description="Helical" evidence="12">
    <location>
        <begin position="456"/>
        <end position="477"/>
    </location>
</feature>
<feature type="domain" description="Calcium-activated potassium channel BK alpha subunit" evidence="13">
    <location>
        <begin position="869"/>
        <end position="902"/>
    </location>
</feature>
<dbReference type="GO" id="GO:0034220">
    <property type="term" value="P:monoatomic ion transmembrane transport"/>
    <property type="evidence" value="ECO:0007669"/>
    <property type="project" value="UniProtKB-KW"/>
</dbReference>
<keyword evidence="6" id="KW-0630">Potassium</keyword>
<dbReference type="InterPro" id="IPR003929">
    <property type="entry name" value="K_chnl_BK_asu"/>
</dbReference>
<gene>
    <name evidence="15" type="ORF">GY17_00002732</name>
</gene>
<accession>A0ABX5B9X9</accession>
<evidence type="ECO:0000256" key="7">
    <source>
        <dbReference type="ARBA" id="ARBA00022989"/>
    </source>
</evidence>
<dbReference type="Gene3D" id="1.10.287.70">
    <property type="match status" value="1"/>
</dbReference>
<keyword evidence="10 15" id="KW-0407">Ion channel</keyword>
<evidence type="ECO:0000256" key="1">
    <source>
        <dbReference type="ARBA" id="ARBA00004141"/>
    </source>
</evidence>
<evidence type="ECO:0000259" key="13">
    <source>
        <dbReference type="Pfam" id="PF03493"/>
    </source>
</evidence>
<dbReference type="PANTHER" id="PTHR10027">
    <property type="entry name" value="CALCIUM-ACTIVATED POTASSIUM CHANNEL ALPHA CHAIN"/>
    <property type="match status" value="1"/>
</dbReference>
<evidence type="ECO:0000256" key="5">
    <source>
        <dbReference type="ARBA" id="ARBA00022826"/>
    </source>
</evidence>
<name>A0ABX5B9X9_CRYHO</name>
<evidence type="ECO:0000256" key="10">
    <source>
        <dbReference type="ARBA" id="ARBA00023303"/>
    </source>
</evidence>
<evidence type="ECO:0000259" key="14">
    <source>
        <dbReference type="Pfam" id="PF07885"/>
    </source>
</evidence>
<feature type="transmembrane region" description="Helical" evidence="12">
    <location>
        <begin position="283"/>
        <end position="301"/>
    </location>
</feature>
<reference evidence="15 16" key="2">
    <citation type="submission" date="2017-10" db="EMBL/GenBank/DDBJ databases">
        <title>Consistent, comparative and evidence-based genome annotation and re-annotation for the closely-related species, Cryptosporidium parvum, C. hominis and C. tyzzeri.</title>
        <authorList>
            <person name="Baptista R.P."/>
            <person name="Li Y."/>
            <person name="Sateriale A."/>
            <person name="Striepen B."/>
            <person name="Kissinger J.C."/>
        </authorList>
    </citation>
    <scope>NUCLEOTIDE SEQUENCE [LARGE SCALE GENOMIC DNA]</scope>
    <source>
        <strain evidence="15">30976</strain>
    </source>
</reference>
<dbReference type="PANTHER" id="PTHR10027:SF10">
    <property type="entry name" value="SLOWPOKE 2, ISOFORM D"/>
    <property type="match status" value="1"/>
</dbReference>
<organism evidence="15 16">
    <name type="scientific">Cryptosporidium hominis</name>
    <dbReference type="NCBI Taxonomy" id="237895"/>
    <lineage>
        <taxon>Eukaryota</taxon>
        <taxon>Sar</taxon>
        <taxon>Alveolata</taxon>
        <taxon>Apicomplexa</taxon>
        <taxon>Conoidasida</taxon>
        <taxon>Coccidia</taxon>
        <taxon>Eucoccidiorida</taxon>
        <taxon>Eimeriorina</taxon>
        <taxon>Cryptosporidiidae</taxon>
        <taxon>Cryptosporidium</taxon>
    </lineage>
</organism>
<feature type="transmembrane region" description="Helical" evidence="12">
    <location>
        <begin position="7"/>
        <end position="29"/>
    </location>
</feature>
<feature type="transmembrane region" description="Helical" evidence="12">
    <location>
        <begin position="330"/>
        <end position="350"/>
    </location>
</feature>
<keyword evidence="2" id="KW-0813">Transport</keyword>
<protein>
    <submittedName>
        <fullName evidence="15">Potassium channel domain containing protein</fullName>
    </submittedName>
</protein>
<evidence type="ECO:0000256" key="3">
    <source>
        <dbReference type="ARBA" id="ARBA00022538"/>
    </source>
</evidence>
<evidence type="ECO:0000313" key="16">
    <source>
        <dbReference type="Proteomes" id="UP001429100"/>
    </source>
</evidence>
<comment type="caution">
    <text evidence="15">The sequence shown here is derived from an EMBL/GenBank/DDBJ whole genome shotgun (WGS) entry which is preliminary data.</text>
</comment>
<feature type="region of interest" description="Disordered" evidence="11">
    <location>
        <begin position="190"/>
        <end position="219"/>
    </location>
</feature>
<keyword evidence="3" id="KW-0633">Potassium transport</keyword>
<comment type="subcellular location">
    <subcellularLocation>
        <location evidence="1">Membrane</location>
        <topology evidence="1">Multi-pass membrane protein</topology>
    </subcellularLocation>
</comment>
<dbReference type="Proteomes" id="UP001429100">
    <property type="component" value="Unassembled WGS sequence"/>
</dbReference>
<evidence type="ECO:0000256" key="9">
    <source>
        <dbReference type="ARBA" id="ARBA00023136"/>
    </source>
</evidence>
<feature type="transmembrane region" description="Helical" evidence="12">
    <location>
        <begin position="35"/>
        <end position="59"/>
    </location>
</feature>
<evidence type="ECO:0000313" key="15">
    <source>
        <dbReference type="EMBL" id="PPS92877.1"/>
    </source>
</evidence>
<keyword evidence="7 12" id="KW-1133">Transmembrane helix</keyword>
<evidence type="ECO:0000256" key="6">
    <source>
        <dbReference type="ARBA" id="ARBA00022958"/>
    </source>
</evidence>
<evidence type="ECO:0000256" key="2">
    <source>
        <dbReference type="ARBA" id="ARBA00022448"/>
    </source>
</evidence>
<feature type="transmembrane region" description="Helical" evidence="12">
    <location>
        <begin position="428"/>
        <end position="450"/>
    </location>
</feature>
<feature type="transmembrane region" description="Helical" evidence="12">
    <location>
        <begin position="484"/>
        <end position="501"/>
    </location>
</feature>
<reference evidence="15 16" key="1">
    <citation type="submission" date="2014-11" db="EMBL/GenBank/DDBJ databases">
        <title>Comparative genomic analysis of Cryptosporidium hominis reveals occurrence of genetic recombination in virulent subtypes.</title>
        <authorList>
            <person name="Guo Y."/>
            <person name="Tang K."/>
            <person name="Frace M."/>
            <person name="Li N."/>
            <person name="Roellig D.M."/>
            <person name="Sammons S."/>
            <person name="Knipe K."/>
            <person name="Rowe L."/>
            <person name="Feng Y."/>
            <person name="Xiao L."/>
        </authorList>
    </citation>
    <scope>NUCLEOTIDE SEQUENCE [LARGE SCALE GENOMIC DNA]</scope>
    <source>
        <strain evidence="15">30976</strain>
    </source>
</reference>
<dbReference type="EMBL" id="JTAI01000028">
    <property type="protein sequence ID" value="PPS92877.1"/>
    <property type="molecule type" value="Genomic_DNA"/>
</dbReference>
<dbReference type="InterPro" id="IPR013099">
    <property type="entry name" value="K_chnl_dom"/>
</dbReference>
<feature type="domain" description="Potassium channel" evidence="14">
    <location>
        <begin position="437"/>
        <end position="511"/>
    </location>
</feature>
<feature type="transmembrane region" description="Helical" evidence="12">
    <location>
        <begin position="362"/>
        <end position="383"/>
    </location>
</feature>
<evidence type="ECO:0000256" key="12">
    <source>
        <dbReference type="SAM" id="Phobius"/>
    </source>
</evidence>
<evidence type="ECO:0000256" key="11">
    <source>
        <dbReference type="SAM" id="MobiDB-lite"/>
    </source>
</evidence>
<keyword evidence="8" id="KW-0406">Ion transport</keyword>
<keyword evidence="4 12" id="KW-0812">Transmembrane</keyword>
<sequence length="1780" mass="203906">MMISPLSWILTLLLVSYGFMLMVCHWLLFDSIQCIITLLIGVGIFISTVVFVIICRFLFFPVSTLRRIKMQINVFRRRLARKKAFKERNIQEFEMQRIIIDENEDKQELSERKEIPWKSESKVLISDNNTFLNTEDILGVNEMRTSKETLGSKSSCSEYTRKHKANGELIYADPSVSILADATSLVSSGINQHEETTEDDTNASGFTSKPRKNKKIKSSEISGHGSRFFSFIGNYSSFGENRLNFDEEGTIFSKKLNTIRSRVILMYDKYFLRGLTAFFSKDFVQISLFLINIIWALLWALDSNYLTRESINDPWKVKKGAETLLLFEEAFLWIADISFLYKILGEISLLSRGINGIITLKYLITSATFIPLLEMLTTSPILLVMKYSIGSGSVTTLFMLGFLRYFRVLNPIPILTIILSWSSEVMRICIVIIWTIACVVLGFSGAMMIIESPKPNFTTLFDYFYFTIITISTVGYGDYTPSNFVSRLICIILIIFTIIYVPNQISKLVQLAQTPPETMGVCNIGVYDESIFERDHIHTTLVLVIGSPSVKHLSYLLMELNQLNANIDYIKQFNGKSGKIIRYQPIVMLLTNSDPRDYSTLVKNSQQALHTQLFVKKIKNIESLKVDIESIKGFIYAIYFWSDAINAKVYSPINAFHEDGVNFQENNLTEFLNCNSEQYGSTKLFATDRVLDLERNTMMIWYAVRKFLDLKEYEFLYRSKETGILYNSSSSILGKKNRRNSDSKTDNYPDPLRINSVIVFNGENADFKLDNALRDDHFYDLYGIQDINTARRNVVTNNPNLQAPKTPEEISSYLFYLSKVSGSDHQINMNRIANMVRDQLSSELNEKYNSTIKNSKYAIHEQKSSYTPVYIAEIRSRLLAKTALCPGFSTLLTNLFNTIKIEDLELGESLHNSINGIINECGGNKFNQEFESLVSENIRRQSRALSEDTDQLEFDGTNIFDADFSELEKGTLNRMATIDETLLYSSLDTVSQSGILTRDYIRGTHCELMEIPLPNYLIGMQFLQIVSYIFENHSMICIGIAVNVCEETGINKGNKNQFEDYNANGELNIELDESVNENGCEDDEHYNFIITSEDEEDQNSNNRNSEKKELDSPSKSFIINEKDSEKSNYKKLKLFPNKLKLARIDENVSNKFKYKSSIRSNSEKKEPSKVFGICKKKRILNPSDFIAGRRWRYGDMVIEENTEIDLLIISNSRRKAFSLIHERENLDIKTEKYKEPIVPRAKQTLNYIRLCLQGKTKLINNKLIIPSWRVETPVTPRIRKMDTSSGKSDQLRGQPPSPIHRELKYSKVSKIEKIDILCPSKIQGYIHGTTFILLVCEWPECLEEFLNGIVLNRSIPVGWDSFRHINKNFKTSVPTSTQSLILSTIIVFLSNDHNEKYLQRSIVPPSCVGVYIKGNSSNDEDLIRSGLFYAHSIVVCSSNSINSDSKVITTCWRIHSLINMKIQAEIVLLKSKSSKFSKNVCPLYKSHKKELESTERNGFGSKIKDLRLFDAKWNMWQWKVTANLAQITKKWLFEGGHLPPCFFPAIIADIRFEESLPLLDSTSWISLNEWDFSTCPTVISGRVLTTDMIIPIIYRNVKINPLLATSDSMKPLLGYNEKYNFFNSPLTYDNQIINLDCPSSGIKRFYTAVSKIMPETEYFPDYTEWGSLELISIPEQFHGSCFSTVFKEMLRISGIITVGVVRTIGNNVDVPEVVIKQITADENNIQENYSRSKNSYNTYLNRVAPKFSINNRVLLLSPHPKHIISKNDLIYVVTPISKIF</sequence>
<keyword evidence="5" id="KW-0631">Potassium channel</keyword>
<dbReference type="InterPro" id="IPR047871">
    <property type="entry name" value="K_chnl_Slo-like"/>
</dbReference>
<feature type="region of interest" description="Disordered" evidence="11">
    <location>
        <begin position="1091"/>
        <end position="1117"/>
    </location>
</feature>
<evidence type="ECO:0000256" key="4">
    <source>
        <dbReference type="ARBA" id="ARBA00022692"/>
    </source>
</evidence>
<dbReference type="Pfam" id="PF03493">
    <property type="entry name" value="BK_channel_a"/>
    <property type="match status" value="1"/>
</dbReference>
<dbReference type="Pfam" id="PF07885">
    <property type="entry name" value="Ion_trans_2"/>
    <property type="match status" value="1"/>
</dbReference>
<evidence type="ECO:0000256" key="8">
    <source>
        <dbReference type="ARBA" id="ARBA00023065"/>
    </source>
</evidence>